<dbReference type="EMBL" id="BKCJ010010437">
    <property type="protein sequence ID" value="GEU91579.1"/>
    <property type="molecule type" value="Genomic_DNA"/>
</dbReference>
<dbReference type="AlphaFoldDB" id="A0A6L2P1U7"/>
<protein>
    <recommendedName>
        <fullName evidence="2">Reverse transcriptase Ty1/copia-type domain-containing protein</fullName>
    </recommendedName>
</protein>
<gene>
    <name evidence="3" type="ORF">Tci_063557</name>
</gene>
<feature type="domain" description="Reverse transcriptase Ty1/copia-type" evidence="2">
    <location>
        <begin position="282"/>
        <end position="425"/>
    </location>
</feature>
<feature type="compositionally biased region" description="Basic and acidic residues" evidence="1">
    <location>
        <begin position="62"/>
        <end position="74"/>
    </location>
</feature>
<sequence length="595" mass="66942">VFDEEPKAPVEALQPLEYAPPLPDYMPGPEHPSSPDYVLDDASPAALSSSYVADFDPEEDPKEDHADGRDKKEEESFEDDADDEDEEYASKDDDEEEEERLASADSTTLLAVDPIPSAEDTEAFEIDESVPTPHVPSPRLHKARICKRARFTAPTSRFEVGESSSAAAARQDRHTLAYRVDYGFIDTVDASICTSESRAITAVGKGNQARNGNAVTKAYVVGTAGANPNSNVVTSTFLLNNRYASNLFDIRADRSFVSIAFSSLIDIIPTTLDHGYDIELADGFVNPKHPKKVCKLQHSIYVLKQASRSWNKRFDEEIKKISFTQNPDEPCVYLKSSGINVAFLILYVDNILLMGNNVTMLKEVTSWLCKCFSIKDLGEATYILGIKIIRDRSKRLIALSQSAYLEKILKKFRMKNFKKGYTPIMEKHVYRKSQGAKTHTEVNICREFLMLRLYVQSCMRPEDKLKVSCYADASFQTDKAIQNLKRDMSSMEAVWMRKFIDGLGGVMPSNKRPMEMLCDNEPALAIASDLRILKGARDFQRKYHYICEVIQEGEIILKNVHTYDNVANPFTKPMPLNKHFEHDMSIGIDPASSLM</sequence>
<organism evidence="3">
    <name type="scientific">Tanacetum cinerariifolium</name>
    <name type="common">Dalmatian daisy</name>
    <name type="synonym">Chrysanthemum cinerariifolium</name>
    <dbReference type="NCBI Taxonomy" id="118510"/>
    <lineage>
        <taxon>Eukaryota</taxon>
        <taxon>Viridiplantae</taxon>
        <taxon>Streptophyta</taxon>
        <taxon>Embryophyta</taxon>
        <taxon>Tracheophyta</taxon>
        <taxon>Spermatophyta</taxon>
        <taxon>Magnoliopsida</taxon>
        <taxon>eudicotyledons</taxon>
        <taxon>Gunneridae</taxon>
        <taxon>Pentapetalae</taxon>
        <taxon>asterids</taxon>
        <taxon>campanulids</taxon>
        <taxon>Asterales</taxon>
        <taxon>Asteraceae</taxon>
        <taxon>Asteroideae</taxon>
        <taxon>Anthemideae</taxon>
        <taxon>Anthemidinae</taxon>
        <taxon>Tanacetum</taxon>
    </lineage>
</organism>
<dbReference type="Pfam" id="PF07727">
    <property type="entry name" value="RVT_2"/>
    <property type="match status" value="1"/>
</dbReference>
<reference evidence="3" key="1">
    <citation type="journal article" date="2019" name="Sci. Rep.">
        <title>Draft genome of Tanacetum cinerariifolium, the natural source of mosquito coil.</title>
        <authorList>
            <person name="Yamashiro T."/>
            <person name="Shiraishi A."/>
            <person name="Satake H."/>
            <person name="Nakayama K."/>
        </authorList>
    </citation>
    <scope>NUCLEOTIDE SEQUENCE</scope>
</reference>
<feature type="non-terminal residue" evidence="3">
    <location>
        <position position="1"/>
    </location>
</feature>
<evidence type="ECO:0000259" key="2">
    <source>
        <dbReference type="Pfam" id="PF07727"/>
    </source>
</evidence>
<proteinExistence type="predicted"/>
<evidence type="ECO:0000256" key="1">
    <source>
        <dbReference type="SAM" id="MobiDB-lite"/>
    </source>
</evidence>
<dbReference type="InterPro" id="IPR013103">
    <property type="entry name" value="RVT_2"/>
</dbReference>
<feature type="compositionally biased region" description="Acidic residues" evidence="1">
    <location>
        <begin position="75"/>
        <end position="99"/>
    </location>
</feature>
<feature type="compositionally biased region" description="Low complexity" evidence="1">
    <location>
        <begin position="40"/>
        <end position="50"/>
    </location>
</feature>
<comment type="caution">
    <text evidence="3">The sequence shown here is derived from an EMBL/GenBank/DDBJ whole genome shotgun (WGS) entry which is preliminary data.</text>
</comment>
<feature type="compositionally biased region" description="Pro residues" evidence="1">
    <location>
        <begin position="18"/>
        <end position="32"/>
    </location>
</feature>
<dbReference type="Pfam" id="PF08284">
    <property type="entry name" value="RVP_2"/>
    <property type="match status" value="1"/>
</dbReference>
<name>A0A6L2P1U7_TANCI</name>
<dbReference type="CDD" id="cd09272">
    <property type="entry name" value="RNase_HI_RT_Ty1"/>
    <property type="match status" value="1"/>
</dbReference>
<feature type="region of interest" description="Disordered" evidence="1">
    <location>
        <begin position="1"/>
        <end position="108"/>
    </location>
</feature>
<evidence type="ECO:0000313" key="3">
    <source>
        <dbReference type="EMBL" id="GEU91579.1"/>
    </source>
</evidence>
<accession>A0A6L2P1U7</accession>